<accession>A0A4V3HFG7</accession>
<feature type="compositionally biased region" description="Polar residues" evidence="1">
    <location>
        <begin position="91"/>
        <end position="100"/>
    </location>
</feature>
<protein>
    <submittedName>
        <fullName evidence="2">Uncharacterized protein</fullName>
    </submittedName>
</protein>
<keyword evidence="3" id="KW-1185">Reference proteome</keyword>
<dbReference type="Proteomes" id="UP000295509">
    <property type="component" value="Unassembled WGS sequence"/>
</dbReference>
<reference evidence="2 3" key="1">
    <citation type="submission" date="2019-03" db="EMBL/GenBank/DDBJ databases">
        <title>Genomic Encyclopedia of Type Strains, Phase III (KMG-III): the genomes of soil and plant-associated and newly described type strains.</title>
        <authorList>
            <person name="Whitman W."/>
        </authorList>
    </citation>
    <scope>NUCLEOTIDE SEQUENCE [LARGE SCALE GENOMIC DNA]</scope>
    <source>
        <strain evidence="2 3">LMG 29544</strain>
    </source>
</reference>
<evidence type="ECO:0000313" key="3">
    <source>
        <dbReference type="Proteomes" id="UP000295509"/>
    </source>
</evidence>
<evidence type="ECO:0000256" key="1">
    <source>
        <dbReference type="SAM" id="MobiDB-lite"/>
    </source>
</evidence>
<sequence length="100" mass="11199">MWDRIEHNGYEVWVLPVLAYGPPAPDTLWHYTAYFCRHGADAHLAGQSTRYQEMVSTFRSEDEARDAGYAEGRRLVDLLPANGLRGPHGSRASSATPTPR</sequence>
<feature type="region of interest" description="Disordered" evidence="1">
    <location>
        <begin position="80"/>
        <end position="100"/>
    </location>
</feature>
<dbReference type="AlphaFoldDB" id="A0A4V3HFG7"/>
<organism evidence="2 3">
    <name type="scientific">Paraburkholderia rhizosphaerae</name>
    <dbReference type="NCBI Taxonomy" id="480658"/>
    <lineage>
        <taxon>Bacteria</taxon>
        <taxon>Pseudomonadati</taxon>
        <taxon>Pseudomonadota</taxon>
        <taxon>Betaproteobacteria</taxon>
        <taxon>Burkholderiales</taxon>
        <taxon>Burkholderiaceae</taxon>
        <taxon>Paraburkholderia</taxon>
    </lineage>
</organism>
<dbReference type="OrthoDB" id="9100129at2"/>
<name>A0A4V3HFG7_9BURK</name>
<comment type="caution">
    <text evidence="2">The sequence shown here is derived from an EMBL/GenBank/DDBJ whole genome shotgun (WGS) entry which is preliminary data.</text>
</comment>
<dbReference type="EMBL" id="SORE01000004">
    <property type="protein sequence ID" value="TDY53008.1"/>
    <property type="molecule type" value="Genomic_DNA"/>
</dbReference>
<proteinExistence type="predicted"/>
<gene>
    <name evidence="2" type="ORF">BX592_104294</name>
</gene>
<evidence type="ECO:0000313" key="2">
    <source>
        <dbReference type="EMBL" id="TDY53008.1"/>
    </source>
</evidence>